<comment type="catalytic activity">
    <reaction evidence="10 11">
        <text>an acyl-CoA + a 1,2-diacyl-sn-glycerol = a triacyl-sn-glycerol + CoA</text>
        <dbReference type="Rhea" id="RHEA:10868"/>
        <dbReference type="ChEBI" id="CHEBI:17815"/>
        <dbReference type="ChEBI" id="CHEBI:57287"/>
        <dbReference type="ChEBI" id="CHEBI:58342"/>
        <dbReference type="ChEBI" id="CHEBI:64615"/>
        <dbReference type="EC" id="2.3.1.20"/>
    </reaction>
</comment>
<evidence type="ECO:0000256" key="7">
    <source>
        <dbReference type="ARBA" id="ARBA00022798"/>
    </source>
</evidence>
<dbReference type="HOGENOM" id="CLU_024186_4_1_11"/>
<dbReference type="NCBIfam" id="TIGR02946">
    <property type="entry name" value="acyl_WS_DGAT"/>
    <property type="match status" value="1"/>
</dbReference>
<evidence type="ECO:0000256" key="4">
    <source>
        <dbReference type="ARBA" id="ARBA00013244"/>
    </source>
</evidence>
<evidence type="ECO:0000256" key="8">
    <source>
        <dbReference type="ARBA" id="ARBA00023098"/>
    </source>
</evidence>
<evidence type="ECO:0000256" key="1">
    <source>
        <dbReference type="ARBA" id="ARBA00004771"/>
    </source>
</evidence>
<comment type="similarity">
    <text evidence="3 11">Belongs to the long-chain O-acyltransferase family.</text>
</comment>
<dbReference type="GO" id="GO:0001666">
    <property type="term" value="P:response to hypoxia"/>
    <property type="evidence" value="ECO:0007669"/>
    <property type="project" value="TreeGrafter"/>
</dbReference>
<proteinExistence type="inferred from homology"/>
<dbReference type="KEGG" id="mbb:BCG_0947"/>
<dbReference type="EC" id="2.3.1.20" evidence="4 11"/>
<evidence type="ECO:0000256" key="11">
    <source>
        <dbReference type="RuleBase" id="RU361241"/>
    </source>
</evidence>
<keyword evidence="5 11" id="KW-0444">Lipid biosynthesis</keyword>
<protein>
    <recommendedName>
        <fullName evidence="4 11">Diacylglycerol O-acyltransferase</fullName>
        <ecNumber evidence="4 11">2.3.1.20</ecNumber>
    </recommendedName>
</protein>
<dbReference type="InterPro" id="IPR023213">
    <property type="entry name" value="CAT-like_dom_sf"/>
</dbReference>
<comment type="pathway">
    <text evidence="1 11">Glycerolipid metabolism; triacylglycerol biosynthesis.</text>
</comment>
<feature type="domain" description="O-acyltransferase WSD1 C-terminal" evidence="13">
    <location>
        <begin position="341"/>
        <end position="486"/>
    </location>
</feature>
<dbReference type="SMR" id="A0A0H3MBE3"/>
<evidence type="ECO:0000313" key="14">
    <source>
        <dbReference type="EMBL" id="CAL70933.1"/>
    </source>
</evidence>
<evidence type="ECO:0000256" key="5">
    <source>
        <dbReference type="ARBA" id="ARBA00022516"/>
    </source>
</evidence>
<dbReference type="InterPro" id="IPR014292">
    <property type="entry name" value="Acyl_transf_WS/DGAT"/>
</dbReference>
<gene>
    <name evidence="14" type="ordered locus">BCG_0947</name>
</gene>
<dbReference type="GO" id="GO:0004144">
    <property type="term" value="F:diacylglycerol O-acyltransferase activity"/>
    <property type="evidence" value="ECO:0007669"/>
    <property type="project" value="UniProtKB-EC"/>
</dbReference>
<evidence type="ECO:0000256" key="3">
    <source>
        <dbReference type="ARBA" id="ARBA00009587"/>
    </source>
</evidence>
<feature type="domain" description="O-acyltransferase WSD1-like N-terminal" evidence="12">
    <location>
        <begin position="32"/>
        <end position="296"/>
    </location>
</feature>
<dbReference type="GO" id="GO:0051701">
    <property type="term" value="P:biological process involved in interaction with host"/>
    <property type="evidence" value="ECO:0007669"/>
    <property type="project" value="TreeGrafter"/>
</dbReference>
<dbReference type="Gene3D" id="3.30.559.10">
    <property type="entry name" value="Chloramphenicol acetyltransferase-like domain"/>
    <property type="match status" value="1"/>
</dbReference>
<keyword evidence="9 11" id="KW-0012">Acyltransferase</keyword>
<dbReference type="AlphaFoldDB" id="A0A0H3MBE3"/>
<accession>A0A0H3MBE3</accession>
<dbReference type="GO" id="GO:0019432">
    <property type="term" value="P:triglyceride biosynthetic process"/>
    <property type="evidence" value="ECO:0007669"/>
    <property type="project" value="UniProtKB-UniPathway"/>
</dbReference>
<dbReference type="UniPathway" id="UPA00282"/>
<evidence type="ECO:0000259" key="13">
    <source>
        <dbReference type="Pfam" id="PF06974"/>
    </source>
</evidence>
<dbReference type="PANTHER" id="PTHR31650:SF1">
    <property type="entry name" value="WAX ESTER SYNTHASE_DIACYLGLYCEROL ACYLTRANSFERASE 4-RELATED"/>
    <property type="match status" value="1"/>
</dbReference>
<evidence type="ECO:0000256" key="10">
    <source>
        <dbReference type="ARBA" id="ARBA00048109"/>
    </source>
</evidence>
<dbReference type="EMBL" id="AM408590">
    <property type="protein sequence ID" value="CAL70933.1"/>
    <property type="molecule type" value="Genomic_DNA"/>
</dbReference>
<evidence type="ECO:0000259" key="12">
    <source>
        <dbReference type="Pfam" id="PF03007"/>
    </source>
</evidence>
<dbReference type="Pfam" id="PF03007">
    <property type="entry name" value="WS_DGAT_cat"/>
    <property type="match status" value="1"/>
</dbReference>
<comment type="pathway">
    <text evidence="2">Lipid metabolism.</text>
</comment>
<dbReference type="InterPro" id="IPR004255">
    <property type="entry name" value="O-acyltransferase_WSD1_N"/>
</dbReference>
<dbReference type="GO" id="GO:0071731">
    <property type="term" value="P:response to nitric oxide"/>
    <property type="evidence" value="ECO:0007669"/>
    <property type="project" value="TreeGrafter"/>
</dbReference>
<evidence type="ECO:0000313" key="15">
    <source>
        <dbReference type="Proteomes" id="UP000001472"/>
    </source>
</evidence>
<sequence length="505" mass="53873">MRQQQEADVVALGRKPGLLCVPERFRAMDLPMAAADALFLWAETPTRPLHVGALAVLSQPDNGTGRYLRKVFSAAVARQQVAPWWRRRPHRSLTSLGQWSWRTETEVDLDYHVRLSALPPRAGTAELWALVSELHAGMLDRSRPLWQVDLIEGLPGGRCAVYVKVHHALADGVSVMRLLQRIVTADPHQRQMPTLWEVPAQASVAKHTAPRGSSRPLTLAKGVLGQARGVPGMVRVVADTTWRAAQCRSGPLTLAAPHTPLNEPIAGARSVAGCSFPIERLRQVAEHADATINDVVLAMCGGALRAYLISRGALPGAPLIAMVPVSLRDTAVIDVFGQGPGNKIGTLMCSLATHLASPVERLSAIRASMRDGKAAIAGRSRNQALAMSALGAAPLALAMALGRVPAPLRPPNVTISNVPGPQGALYWNGARLDALYLLSAPVDGAALNITCSGTNEQITFGLTGCRRAVPALSILTDQLAHELELLVGVSEAGPGTRLRRIAGRR</sequence>
<keyword evidence="8 11" id="KW-0443">Lipid metabolism</keyword>
<dbReference type="GO" id="GO:0005886">
    <property type="term" value="C:plasma membrane"/>
    <property type="evidence" value="ECO:0007669"/>
    <property type="project" value="TreeGrafter"/>
</dbReference>
<organism evidence="14 15">
    <name type="scientific">Mycobacterium bovis (strain BCG / Pasteur 1173P2)</name>
    <dbReference type="NCBI Taxonomy" id="410289"/>
    <lineage>
        <taxon>Bacteria</taxon>
        <taxon>Bacillati</taxon>
        <taxon>Actinomycetota</taxon>
        <taxon>Actinomycetes</taxon>
        <taxon>Mycobacteriales</taxon>
        <taxon>Mycobacteriaceae</taxon>
        <taxon>Mycobacterium</taxon>
        <taxon>Mycobacterium tuberculosis complex</taxon>
    </lineage>
</organism>
<evidence type="ECO:0000256" key="2">
    <source>
        <dbReference type="ARBA" id="ARBA00005189"/>
    </source>
</evidence>
<dbReference type="InterPro" id="IPR009721">
    <property type="entry name" value="O-acyltransferase_WSD1_C"/>
</dbReference>
<dbReference type="Proteomes" id="UP000001472">
    <property type="component" value="Chromosome"/>
</dbReference>
<dbReference type="PANTHER" id="PTHR31650">
    <property type="entry name" value="O-ACYLTRANSFERASE (WSD1-LIKE) FAMILY PROTEIN"/>
    <property type="match status" value="1"/>
</dbReference>
<evidence type="ECO:0000256" key="6">
    <source>
        <dbReference type="ARBA" id="ARBA00022679"/>
    </source>
</evidence>
<reference evidence="14 15" key="1">
    <citation type="journal article" date="2007" name="Proc. Natl. Acad. Sci. U.S.A.">
        <title>Genome plasticity of BCG and impact on vaccine efficacy.</title>
        <authorList>
            <person name="Brosch R."/>
            <person name="Gordon S.V."/>
            <person name="Garnier T."/>
            <person name="Eiglmeier K."/>
            <person name="Frigui W."/>
            <person name="Valenti P."/>
            <person name="Dos Santos S."/>
            <person name="Duthoy S."/>
            <person name="Lacroix C."/>
            <person name="Garcia-Pelayo C."/>
            <person name="Inwald J.K."/>
            <person name="Golby P."/>
            <person name="Garcia J.N."/>
            <person name="Hewinson R.G."/>
            <person name="Behr M.A."/>
            <person name="Quail M.A."/>
            <person name="Churcher C."/>
            <person name="Barrell B.G."/>
            <person name="Parkhill J."/>
            <person name="Cole S.T."/>
        </authorList>
    </citation>
    <scope>NUCLEOTIDE SEQUENCE [LARGE SCALE GENOMIC DNA]</scope>
    <source>
        <strain evidence="15">BCG / Pasteur 1173P2</strain>
    </source>
</reference>
<keyword evidence="6 11" id="KW-0808">Transferase</keyword>
<dbReference type="InterPro" id="IPR045034">
    <property type="entry name" value="O-acyltransferase_WSD1-like"/>
</dbReference>
<dbReference type="SUPFAM" id="SSF52777">
    <property type="entry name" value="CoA-dependent acyltransferases"/>
    <property type="match status" value="2"/>
</dbReference>
<name>A0A0H3MBE3_MYCBP</name>
<dbReference type="GO" id="GO:0006071">
    <property type="term" value="P:glycerol metabolic process"/>
    <property type="evidence" value="ECO:0007669"/>
    <property type="project" value="UniProtKB-KW"/>
</dbReference>
<keyword evidence="7 11" id="KW-0319">Glycerol metabolism</keyword>
<evidence type="ECO:0000256" key="9">
    <source>
        <dbReference type="ARBA" id="ARBA00023315"/>
    </source>
</evidence>
<dbReference type="Pfam" id="PF06974">
    <property type="entry name" value="WS_DGAT_C"/>
    <property type="match status" value="1"/>
</dbReference>